<dbReference type="Proteomes" id="UP000238045">
    <property type="component" value="Unassembled WGS sequence"/>
</dbReference>
<organism evidence="2 3">
    <name type="scientific">Pseudomonas poae</name>
    <dbReference type="NCBI Taxonomy" id="200451"/>
    <lineage>
        <taxon>Bacteria</taxon>
        <taxon>Pseudomonadati</taxon>
        <taxon>Pseudomonadota</taxon>
        <taxon>Gammaproteobacteria</taxon>
        <taxon>Pseudomonadales</taxon>
        <taxon>Pseudomonadaceae</taxon>
        <taxon>Pseudomonas</taxon>
    </lineage>
</organism>
<sequence length="453" mass="50503">MTGTLYHMDFPLPHQLILFGPPGTSKSYLARTEKSAALLNAKDNNVVPVTFHTDYSYGEFVARLLPLTDGTAITYNMYAGPFIRALAVAYRCLSTAAKDQPPQNVVLLIDEINRGNCAEIFGDVFQLLDRGDDGWSSYEISVSELTIKALNAELGRDEATSKPLPADVLTQLDNRRLRLPPNLFLIATMNTSDESVFFMDSAFKRRWNFEFCPVGFPSHFPVEQATATVTTAPVRDWATVLNALNAFILAECPSRNLDDKLIGPWFIKAKAEPTLATQYKDTMAELTKASKGVTVANSGRDNSDKFDKKLVEFAKTLAKPVQDRIFAFAEYNESSTHNKLRAIAYDLNSSYYLSTKHQRGSDRVIEVFLEGLGKLSSGIATHKISQADIHGKLFLYLWDSVFDRDKSPLAKKLGVQTADLRTFGQFVEKADLFIERLFEVETPAHPVTTENVA</sequence>
<protein>
    <submittedName>
        <fullName evidence="2">AAA family ATPase</fullName>
    </submittedName>
</protein>
<dbReference type="PANTHER" id="PTHR37291">
    <property type="entry name" value="5-METHYLCYTOSINE-SPECIFIC RESTRICTION ENZYME B"/>
    <property type="match status" value="1"/>
</dbReference>
<dbReference type="SUPFAM" id="SSF52540">
    <property type="entry name" value="P-loop containing nucleoside triphosphate hydrolases"/>
    <property type="match status" value="1"/>
</dbReference>
<dbReference type="InterPro" id="IPR052934">
    <property type="entry name" value="Methyl-DNA_Rec/Restrict_Enz"/>
</dbReference>
<dbReference type="InterPro" id="IPR027417">
    <property type="entry name" value="P-loop_NTPase"/>
</dbReference>
<proteinExistence type="predicted"/>
<name>A0A2S9EUD1_9PSED</name>
<evidence type="ECO:0000313" key="2">
    <source>
        <dbReference type="EMBL" id="PRC19572.1"/>
    </source>
</evidence>
<gene>
    <name evidence="2" type="ORF">CQZ99_09490</name>
</gene>
<dbReference type="EMBL" id="PCQL01000008">
    <property type="protein sequence ID" value="PRC19572.1"/>
    <property type="molecule type" value="Genomic_DNA"/>
</dbReference>
<feature type="domain" description="ATPase dynein-related AAA" evidence="1">
    <location>
        <begin position="16"/>
        <end position="206"/>
    </location>
</feature>
<dbReference type="InterPro" id="IPR011704">
    <property type="entry name" value="ATPase_dyneun-rel_AAA"/>
</dbReference>
<evidence type="ECO:0000313" key="3">
    <source>
        <dbReference type="Proteomes" id="UP000238045"/>
    </source>
</evidence>
<dbReference type="GO" id="GO:0005524">
    <property type="term" value="F:ATP binding"/>
    <property type="evidence" value="ECO:0007669"/>
    <property type="project" value="InterPro"/>
</dbReference>
<dbReference type="PANTHER" id="PTHR37291:SF1">
    <property type="entry name" value="TYPE IV METHYL-DIRECTED RESTRICTION ENZYME ECOKMCRB SUBUNIT"/>
    <property type="match status" value="1"/>
</dbReference>
<keyword evidence="3" id="KW-1185">Reference proteome</keyword>
<dbReference type="AlphaFoldDB" id="A0A2S9EUD1"/>
<evidence type="ECO:0000259" key="1">
    <source>
        <dbReference type="Pfam" id="PF07728"/>
    </source>
</evidence>
<accession>A0A2S9EUD1</accession>
<reference evidence="2 3" key="1">
    <citation type="submission" date="2017-09" db="EMBL/GenBank/DDBJ databases">
        <title>Genomic, metabolic, and phenotypic characteristics of bacterial isolates from the natural microbiome of the model nematode Caenorhabditis elegans.</title>
        <authorList>
            <person name="Zimmermann J."/>
            <person name="Obeng N."/>
            <person name="Yang W."/>
            <person name="Obeng O."/>
            <person name="Kissoyan K."/>
            <person name="Pees B."/>
            <person name="Dirksen P."/>
            <person name="Hoppner M."/>
            <person name="Franke A."/>
            <person name="Rosenstiel P."/>
            <person name="Leippe M."/>
            <person name="Dierking K."/>
            <person name="Kaleta C."/>
            <person name="Schulenburg H."/>
        </authorList>
    </citation>
    <scope>NUCLEOTIDE SEQUENCE [LARGE SCALE GENOMIC DNA]</scope>
    <source>
        <strain evidence="2 3">MYb117</strain>
    </source>
</reference>
<dbReference type="Pfam" id="PF07728">
    <property type="entry name" value="AAA_5"/>
    <property type="match status" value="1"/>
</dbReference>
<dbReference type="GO" id="GO:0016887">
    <property type="term" value="F:ATP hydrolysis activity"/>
    <property type="evidence" value="ECO:0007669"/>
    <property type="project" value="InterPro"/>
</dbReference>
<comment type="caution">
    <text evidence="2">The sequence shown here is derived from an EMBL/GenBank/DDBJ whole genome shotgun (WGS) entry which is preliminary data.</text>
</comment>
<dbReference type="Gene3D" id="3.40.50.300">
    <property type="entry name" value="P-loop containing nucleotide triphosphate hydrolases"/>
    <property type="match status" value="1"/>
</dbReference>